<dbReference type="InterPro" id="IPR005134">
    <property type="entry name" value="UPF0114"/>
</dbReference>
<proteinExistence type="predicted"/>
<name>A0A120FQE8_9HYPH</name>
<sequence>MLPVLTLAATFLPDSFLEAINDRRVVIKMFARLLVLSRYIMILPVVVTLIGAISLIIYETAVMALSIRDTVEDIAISTQAVKMFAVGVVEGIDVFLIAVAAYIISIGLYTLFIDENLDRPRWLMLKDLEDLKANLVSVVIAVLAVLFLREAVAWDGSQRIIYLGVATALIIFALAFYLSKHKGSPP</sequence>
<keyword evidence="1" id="KW-0812">Transmembrane</keyword>
<protein>
    <recommendedName>
        <fullName evidence="4">YqhA family protein</fullName>
    </recommendedName>
</protein>
<feature type="transmembrane region" description="Helical" evidence="1">
    <location>
        <begin position="160"/>
        <end position="178"/>
    </location>
</feature>
<feature type="transmembrane region" description="Helical" evidence="1">
    <location>
        <begin position="35"/>
        <end position="58"/>
    </location>
</feature>
<keyword evidence="1" id="KW-1133">Transmembrane helix</keyword>
<dbReference type="Pfam" id="PF03350">
    <property type="entry name" value="UPF0114"/>
    <property type="match status" value="1"/>
</dbReference>
<evidence type="ECO:0000313" key="2">
    <source>
        <dbReference type="EMBL" id="KWV58459.1"/>
    </source>
</evidence>
<organism evidence="2 3">
    <name type="scientific">Rhizobium altiplani</name>
    <dbReference type="NCBI Taxonomy" id="1864509"/>
    <lineage>
        <taxon>Bacteria</taxon>
        <taxon>Pseudomonadati</taxon>
        <taxon>Pseudomonadota</taxon>
        <taxon>Alphaproteobacteria</taxon>
        <taxon>Hyphomicrobiales</taxon>
        <taxon>Rhizobiaceae</taxon>
        <taxon>Rhizobium/Agrobacterium group</taxon>
        <taxon>Rhizobium</taxon>
    </lineage>
</organism>
<accession>A0A120FQE8</accession>
<evidence type="ECO:0000256" key="1">
    <source>
        <dbReference type="SAM" id="Phobius"/>
    </source>
</evidence>
<dbReference type="OrthoDB" id="511404at2"/>
<evidence type="ECO:0000313" key="3">
    <source>
        <dbReference type="Proteomes" id="UP000068164"/>
    </source>
</evidence>
<dbReference type="Proteomes" id="UP000068164">
    <property type="component" value="Unassembled WGS sequence"/>
</dbReference>
<dbReference type="PANTHER" id="PTHR31721">
    <property type="entry name" value="OS06G0710300 PROTEIN"/>
    <property type="match status" value="1"/>
</dbReference>
<gene>
    <name evidence="2" type="ORF">AS026_30140</name>
</gene>
<dbReference type="AlphaFoldDB" id="A0A120FQE8"/>
<reference evidence="2 3" key="1">
    <citation type="submission" date="2015-11" db="EMBL/GenBank/DDBJ databases">
        <title>Draft Genome Sequence of the Strain BR 10423 (Rhizobium sp.) isolated from nodules of Mimosa pudica.</title>
        <authorList>
            <person name="Barauna A.C."/>
            <person name="Zilli J.E."/>
            <person name="Simoes-Araujo J.L."/>
            <person name="Reis V.M."/>
            <person name="James E.K."/>
            <person name="Reis F.B.Jr."/>
            <person name="Rouws L.F."/>
            <person name="Passos S.R."/>
            <person name="Gois S.R."/>
        </authorList>
    </citation>
    <scope>NUCLEOTIDE SEQUENCE [LARGE SCALE GENOMIC DNA]</scope>
    <source>
        <strain evidence="2 3">BR10423</strain>
    </source>
</reference>
<keyword evidence="1" id="KW-0472">Membrane</keyword>
<dbReference type="PIRSF" id="PIRSF026509">
    <property type="entry name" value="UCP026509"/>
    <property type="match status" value="1"/>
</dbReference>
<feature type="transmembrane region" description="Helical" evidence="1">
    <location>
        <begin position="131"/>
        <end position="148"/>
    </location>
</feature>
<dbReference type="PANTHER" id="PTHR31721:SF4">
    <property type="entry name" value="OS06G0710300 PROTEIN"/>
    <property type="match status" value="1"/>
</dbReference>
<dbReference type="EMBL" id="LNCD01000021">
    <property type="protein sequence ID" value="KWV58459.1"/>
    <property type="molecule type" value="Genomic_DNA"/>
</dbReference>
<evidence type="ECO:0008006" key="4">
    <source>
        <dbReference type="Google" id="ProtNLM"/>
    </source>
</evidence>
<feature type="transmembrane region" description="Helical" evidence="1">
    <location>
        <begin position="92"/>
        <end position="111"/>
    </location>
</feature>
<comment type="caution">
    <text evidence="2">The sequence shown here is derived from an EMBL/GenBank/DDBJ whole genome shotgun (WGS) entry which is preliminary data.</text>
</comment>
<keyword evidence="3" id="KW-1185">Reference proteome</keyword>